<keyword evidence="4" id="KW-1185">Reference proteome</keyword>
<reference evidence="4" key="2">
    <citation type="submission" date="2012-11" db="EMBL/GenBank/DDBJ databases">
        <authorList>
            <person name="Kuo A."/>
            <person name="Curtis B.A."/>
            <person name="Tanifuji G."/>
            <person name="Burki F."/>
            <person name="Gruber A."/>
            <person name="Irimia M."/>
            <person name="Maruyama S."/>
            <person name="Arias M.C."/>
            <person name="Ball S.G."/>
            <person name="Gile G.H."/>
            <person name="Hirakawa Y."/>
            <person name="Hopkins J.F."/>
            <person name="Rensing S.A."/>
            <person name="Schmutz J."/>
            <person name="Symeonidi A."/>
            <person name="Elias M."/>
            <person name="Eveleigh R.J."/>
            <person name="Herman E.K."/>
            <person name="Klute M.J."/>
            <person name="Nakayama T."/>
            <person name="Obornik M."/>
            <person name="Reyes-Prieto A."/>
            <person name="Armbrust E.V."/>
            <person name="Aves S.J."/>
            <person name="Beiko R.G."/>
            <person name="Coutinho P."/>
            <person name="Dacks J.B."/>
            <person name="Durnford D.G."/>
            <person name="Fast N.M."/>
            <person name="Green B.R."/>
            <person name="Grisdale C."/>
            <person name="Hempe F."/>
            <person name="Henrissat B."/>
            <person name="Hoppner M.P."/>
            <person name="Ishida K.-I."/>
            <person name="Kim E."/>
            <person name="Koreny L."/>
            <person name="Kroth P.G."/>
            <person name="Liu Y."/>
            <person name="Malik S.-B."/>
            <person name="Maier U.G."/>
            <person name="McRose D."/>
            <person name="Mock T."/>
            <person name="Neilson J.A."/>
            <person name="Onodera N.T."/>
            <person name="Poole A.M."/>
            <person name="Pritham E.J."/>
            <person name="Richards T.A."/>
            <person name="Rocap G."/>
            <person name="Roy S.W."/>
            <person name="Sarai C."/>
            <person name="Schaack S."/>
            <person name="Shirato S."/>
            <person name="Slamovits C.H."/>
            <person name="Spencer D.F."/>
            <person name="Suzuki S."/>
            <person name="Worden A.Z."/>
            <person name="Zauner S."/>
            <person name="Barry K."/>
            <person name="Bell C."/>
            <person name="Bharti A.K."/>
            <person name="Crow J.A."/>
            <person name="Grimwood J."/>
            <person name="Kramer R."/>
            <person name="Lindquist E."/>
            <person name="Lucas S."/>
            <person name="Salamov A."/>
            <person name="McFadden G.I."/>
            <person name="Lane C.E."/>
            <person name="Keeling P.J."/>
            <person name="Gray M.W."/>
            <person name="Grigoriev I.V."/>
            <person name="Archibald J.M."/>
        </authorList>
    </citation>
    <scope>NUCLEOTIDE SEQUENCE</scope>
    <source>
        <strain evidence="4">CCMP2712</strain>
    </source>
</reference>
<dbReference type="EnsemblProtists" id="EKX39864">
    <property type="protein sequence ID" value="EKX39864"/>
    <property type="gene ID" value="GUITHDRAFT_114112"/>
</dbReference>
<evidence type="ECO:0000256" key="1">
    <source>
        <dbReference type="SAM" id="MobiDB-lite"/>
    </source>
</evidence>
<proteinExistence type="predicted"/>
<dbReference type="RefSeq" id="XP_005826844.1">
    <property type="nucleotide sequence ID" value="XM_005826787.1"/>
</dbReference>
<reference evidence="3" key="3">
    <citation type="submission" date="2015-06" db="UniProtKB">
        <authorList>
            <consortium name="EnsemblProtists"/>
        </authorList>
    </citation>
    <scope>IDENTIFICATION</scope>
</reference>
<name>L1IVF8_GUITC</name>
<evidence type="ECO:0000313" key="4">
    <source>
        <dbReference type="Proteomes" id="UP000011087"/>
    </source>
</evidence>
<dbReference type="KEGG" id="gtt:GUITHDRAFT_114112"/>
<evidence type="ECO:0000313" key="2">
    <source>
        <dbReference type="EMBL" id="EKX39864.1"/>
    </source>
</evidence>
<evidence type="ECO:0000313" key="3">
    <source>
        <dbReference type="EnsemblProtists" id="EKX39864"/>
    </source>
</evidence>
<feature type="region of interest" description="Disordered" evidence="1">
    <location>
        <begin position="1"/>
        <end position="33"/>
    </location>
</feature>
<dbReference type="PaxDb" id="55529-EKX39864"/>
<dbReference type="HOGENOM" id="CLU_404647_0_0_1"/>
<dbReference type="EMBL" id="JH993036">
    <property type="protein sequence ID" value="EKX39864.1"/>
    <property type="molecule type" value="Genomic_DNA"/>
</dbReference>
<accession>L1IVF8</accession>
<dbReference type="GeneID" id="17296580"/>
<dbReference type="Proteomes" id="UP000011087">
    <property type="component" value="Unassembled WGS sequence"/>
</dbReference>
<reference evidence="2 4" key="1">
    <citation type="journal article" date="2012" name="Nature">
        <title>Algal genomes reveal evolutionary mosaicism and the fate of nucleomorphs.</title>
        <authorList>
            <consortium name="DOE Joint Genome Institute"/>
            <person name="Curtis B.A."/>
            <person name="Tanifuji G."/>
            <person name="Burki F."/>
            <person name="Gruber A."/>
            <person name="Irimia M."/>
            <person name="Maruyama S."/>
            <person name="Arias M.C."/>
            <person name="Ball S.G."/>
            <person name="Gile G.H."/>
            <person name="Hirakawa Y."/>
            <person name="Hopkins J.F."/>
            <person name="Kuo A."/>
            <person name="Rensing S.A."/>
            <person name="Schmutz J."/>
            <person name="Symeonidi A."/>
            <person name="Elias M."/>
            <person name="Eveleigh R.J."/>
            <person name="Herman E.K."/>
            <person name="Klute M.J."/>
            <person name="Nakayama T."/>
            <person name="Obornik M."/>
            <person name="Reyes-Prieto A."/>
            <person name="Armbrust E.V."/>
            <person name="Aves S.J."/>
            <person name="Beiko R.G."/>
            <person name="Coutinho P."/>
            <person name="Dacks J.B."/>
            <person name="Durnford D.G."/>
            <person name="Fast N.M."/>
            <person name="Green B.R."/>
            <person name="Grisdale C.J."/>
            <person name="Hempel F."/>
            <person name="Henrissat B."/>
            <person name="Hoppner M.P."/>
            <person name="Ishida K."/>
            <person name="Kim E."/>
            <person name="Koreny L."/>
            <person name="Kroth P.G."/>
            <person name="Liu Y."/>
            <person name="Malik S.B."/>
            <person name="Maier U.G."/>
            <person name="McRose D."/>
            <person name="Mock T."/>
            <person name="Neilson J.A."/>
            <person name="Onodera N.T."/>
            <person name="Poole A.M."/>
            <person name="Pritham E.J."/>
            <person name="Richards T.A."/>
            <person name="Rocap G."/>
            <person name="Roy S.W."/>
            <person name="Sarai C."/>
            <person name="Schaack S."/>
            <person name="Shirato S."/>
            <person name="Slamovits C.H."/>
            <person name="Spencer D.F."/>
            <person name="Suzuki S."/>
            <person name="Worden A.Z."/>
            <person name="Zauner S."/>
            <person name="Barry K."/>
            <person name="Bell C."/>
            <person name="Bharti A.K."/>
            <person name="Crow J.A."/>
            <person name="Grimwood J."/>
            <person name="Kramer R."/>
            <person name="Lindquist E."/>
            <person name="Lucas S."/>
            <person name="Salamov A."/>
            <person name="McFadden G.I."/>
            <person name="Lane C.E."/>
            <person name="Keeling P.J."/>
            <person name="Gray M.W."/>
            <person name="Grigoriev I.V."/>
            <person name="Archibald J.M."/>
        </authorList>
    </citation>
    <scope>NUCLEOTIDE SEQUENCE</scope>
    <source>
        <strain evidence="2 4">CCMP2712</strain>
    </source>
</reference>
<gene>
    <name evidence="2" type="ORF">GUITHDRAFT_114112</name>
</gene>
<dbReference type="AlphaFoldDB" id="L1IVF8"/>
<protein>
    <submittedName>
        <fullName evidence="2 3">Uncharacterized protein</fullName>
    </submittedName>
</protein>
<organism evidence="2">
    <name type="scientific">Guillardia theta (strain CCMP2712)</name>
    <name type="common">Cryptophyte</name>
    <dbReference type="NCBI Taxonomy" id="905079"/>
    <lineage>
        <taxon>Eukaryota</taxon>
        <taxon>Cryptophyceae</taxon>
        <taxon>Pyrenomonadales</taxon>
        <taxon>Geminigeraceae</taxon>
        <taxon>Guillardia</taxon>
    </lineage>
</organism>
<sequence>MQHEDLFSPKLKRARSVNTSRETSSESDDLGGPLQRLQSEQKAMLILAGQGIQNIALDSTMDCFNILSEFKDSASVVEAALSAIFKTNSILRANCVNSAERLRIVCNAAAGHRDSPTVTNALGAVLSQLLLRDFKQFHIQEQELCVYTLIDCMPAVEKKGTFVILVDLMLTLIDVHSEYMSSVRTQVNLSNPGLSEDQRSQIIKEKHLPKLNADQIQVFVMLAKQNNALELAPVFNAFEMYESIGLDPEQAKNIFYSVFSKLRLHHNVKRFIHSEMYYAIPALAKHSEKVRELMTSDNVLKQVTSHLNSVHEPFKDSHAAMFLDGYNHVMEALKPEHRSPALVELVVSLADKTCEFLIDCKEGPSIPFSGIERKLFHVALESSLQCIKFPEVAAVLAKARCWMSLLSAINKDLESELVKASDSASIDKHYSRRFKLYIKTLGLLEALAEVTFAKLKKSLNDGIARLERDLSQQMTPAQAGGVPLWLSLESDLKNHTLLNAEIQSLTHFVGALEKGPTKPLLDMIERLRQSRVILRRVEEDLEYVNHLVKVPFDKLNKSSHVHQLQTLLKNTTALLLLGQFFNSRYHQLGQENYKSLKRALNHAAEMLVSAVSGLWNPSYGEYFLSLNTLRGYIEGVKESLPTLETNPTVEKWEPLIMRLHVQLVKALVRSRAVMGLDFQG</sequence>